<feature type="transmembrane region" description="Helical" evidence="1">
    <location>
        <begin position="34"/>
        <end position="53"/>
    </location>
</feature>
<evidence type="ECO:0000313" key="2">
    <source>
        <dbReference type="EMBL" id="QBB70531.1"/>
    </source>
</evidence>
<protein>
    <submittedName>
        <fullName evidence="2">Uncharacterized protein</fullName>
    </submittedName>
</protein>
<gene>
    <name evidence="2" type="ORF">ELE36_09235</name>
</gene>
<feature type="transmembrane region" description="Helical" evidence="1">
    <location>
        <begin position="182"/>
        <end position="201"/>
    </location>
</feature>
<dbReference type="OrthoDB" id="5916863at2"/>
<keyword evidence="1" id="KW-0472">Membrane</keyword>
<keyword evidence="1" id="KW-1133">Transmembrane helix</keyword>
<keyword evidence="3" id="KW-1185">Reference proteome</keyword>
<feature type="transmembrane region" description="Helical" evidence="1">
    <location>
        <begin position="96"/>
        <end position="117"/>
    </location>
</feature>
<feature type="transmembrane region" description="Helical" evidence="1">
    <location>
        <begin position="207"/>
        <end position="225"/>
    </location>
</feature>
<accession>A0A411HJ67</accession>
<evidence type="ECO:0000313" key="3">
    <source>
        <dbReference type="Proteomes" id="UP000291562"/>
    </source>
</evidence>
<feature type="transmembrane region" description="Helical" evidence="1">
    <location>
        <begin position="65"/>
        <end position="90"/>
    </location>
</feature>
<name>A0A411HJ67_9GAMM</name>
<sequence length="336" mass="37555">MQQQIRRISVIALVLAAYALGWAVTHVLSHPAPAWTALTDFCVTMPLIGAWFARRTPKLALRRALLLFGIGLLAARLLLPVETLPMFGAFANLRTFGMAILGLFEIGAVLAMLRMLVASRADENPELLIEANISKRFGAHPAAGIFKAEARMWLHLLSRRREWKFPGVMHFSYHRRDGMQSLLFGFIIVILLQIPFEHLLLSLWHPAAAWCISALSLYSVLWMIAHYRAVTRRPISLEDDRLIIRNGVFGDVAVPLNALARIAPLRASIDMHANRRVPGQRRIGSNGNLLIEFRQPLALASIIGSRNYNSLRFGADTPQRLVDAVNARLVQINALT</sequence>
<keyword evidence="1" id="KW-0812">Transmembrane</keyword>
<reference evidence="2 3" key="1">
    <citation type="submission" date="2019-01" db="EMBL/GenBank/DDBJ databases">
        <title>Pseudolysobacter antarctica gen. nov., sp. nov., isolated from Fildes Peninsula, Antarctica.</title>
        <authorList>
            <person name="Wei Z."/>
            <person name="Peng F."/>
        </authorList>
    </citation>
    <scope>NUCLEOTIDE SEQUENCE [LARGE SCALE GENOMIC DNA]</scope>
    <source>
        <strain evidence="2 3">AQ6-296</strain>
    </source>
</reference>
<organism evidence="2 3">
    <name type="scientific">Pseudolysobacter antarcticus</name>
    <dbReference type="NCBI Taxonomy" id="2511995"/>
    <lineage>
        <taxon>Bacteria</taxon>
        <taxon>Pseudomonadati</taxon>
        <taxon>Pseudomonadota</taxon>
        <taxon>Gammaproteobacteria</taxon>
        <taxon>Lysobacterales</taxon>
        <taxon>Rhodanobacteraceae</taxon>
        <taxon>Pseudolysobacter</taxon>
    </lineage>
</organism>
<feature type="transmembrane region" description="Helical" evidence="1">
    <location>
        <begin position="7"/>
        <end position="28"/>
    </location>
</feature>
<proteinExistence type="predicted"/>
<evidence type="ECO:0000256" key="1">
    <source>
        <dbReference type="SAM" id="Phobius"/>
    </source>
</evidence>
<dbReference type="KEGG" id="xbc:ELE36_09235"/>
<dbReference type="Proteomes" id="UP000291562">
    <property type="component" value="Chromosome"/>
</dbReference>
<dbReference type="EMBL" id="CP035704">
    <property type="protein sequence ID" value="QBB70531.1"/>
    <property type="molecule type" value="Genomic_DNA"/>
</dbReference>
<dbReference type="RefSeq" id="WP_129832789.1">
    <property type="nucleotide sequence ID" value="NZ_CP035704.1"/>
</dbReference>
<dbReference type="AlphaFoldDB" id="A0A411HJ67"/>